<evidence type="ECO:0000313" key="3">
    <source>
        <dbReference type="Proteomes" id="UP000824998"/>
    </source>
</evidence>
<keyword evidence="3" id="KW-1185">Reference proteome</keyword>
<feature type="region of interest" description="Disordered" evidence="1">
    <location>
        <begin position="1"/>
        <end position="27"/>
    </location>
</feature>
<feature type="compositionally biased region" description="Low complexity" evidence="1">
    <location>
        <begin position="18"/>
        <end position="27"/>
    </location>
</feature>
<organism evidence="2 3">
    <name type="scientific">Amylocarpus encephaloides</name>
    <dbReference type="NCBI Taxonomy" id="45428"/>
    <lineage>
        <taxon>Eukaryota</taxon>
        <taxon>Fungi</taxon>
        <taxon>Dikarya</taxon>
        <taxon>Ascomycota</taxon>
        <taxon>Pezizomycotina</taxon>
        <taxon>Leotiomycetes</taxon>
        <taxon>Helotiales</taxon>
        <taxon>Helotiales incertae sedis</taxon>
        <taxon>Amylocarpus</taxon>
    </lineage>
</organism>
<name>A0A9P8C7N8_9HELO</name>
<accession>A0A9P8C7N8</accession>
<sequence>MFGKNSSKGGRGSKAQGSSSAPTPTQPTSFLFIVNELETNDNPEHEGSVETRFVDGRWRPPIVSLGFFAQAPGRVFRWYNGTVYDASEYRWNASHYDTPEKADGAIYKRTISGAAEWPVYYRAATVFYCNRFDLFFTARGDASARDIVNGPPEDAWHPLTFHHCNRISQVDHVGAHEHLYVREADWINQLLPNSYRRETATSHSGGLAGNLAILISLVAFSCANDDDLYYVLVNDQSWAGHQWRRHNGQSGRTSRRGVVTTVYLDPDNPEGSTPERLRSFEWGSRPVFR</sequence>
<dbReference type="OrthoDB" id="5243686at2759"/>
<dbReference type="EMBL" id="MU251405">
    <property type="protein sequence ID" value="KAG9236535.1"/>
    <property type="molecule type" value="Genomic_DNA"/>
</dbReference>
<evidence type="ECO:0000256" key="1">
    <source>
        <dbReference type="SAM" id="MobiDB-lite"/>
    </source>
</evidence>
<dbReference type="AlphaFoldDB" id="A0A9P8C7N8"/>
<gene>
    <name evidence="2" type="ORF">BJ875DRAFT_222616</name>
</gene>
<dbReference type="Proteomes" id="UP000824998">
    <property type="component" value="Unassembled WGS sequence"/>
</dbReference>
<comment type="caution">
    <text evidence="2">The sequence shown here is derived from an EMBL/GenBank/DDBJ whole genome shotgun (WGS) entry which is preliminary data.</text>
</comment>
<evidence type="ECO:0000313" key="2">
    <source>
        <dbReference type="EMBL" id="KAG9236535.1"/>
    </source>
</evidence>
<protein>
    <submittedName>
        <fullName evidence="2">Uncharacterized protein</fullName>
    </submittedName>
</protein>
<proteinExistence type="predicted"/>
<reference evidence="2" key="1">
    <citation type="journal article" date="2021" name="IMA Fungus">
        <title>Genomic characterization of three marine fungi, including Emericellopsis atlantica sp. nov. with signatures of a generalist lifestyle and marine biomass degradation.</title>
        <authorList>
            <person name="Hagestad O.C."/>
            <person name="Hou L."/>
            <person name="Andersen J.H."/>
            <person name="Hansen E.H."/>
            <person name="Altermark B."/>
            <person name="Li C."/>
            <person name="Kuhnert E."/>
            <person name="Cox R.J."/>
            <person name="Crous P.W."/>
            <person name="Spatafora J.W."/>
            <person name="Lail K."/>
            <person name="Amirebrahimi M."/>
            <person name="Lipzen A."/>
            <person name="Pangilinan J."/>
            <person name="Andreopoulos W."/>
            <person name="Hayes R.D."/>
            <person name="Ng V."/>
            <person name="Grigoriev I.V."/>
            <person name="Jackson S.A."/>
            <person name="Sutton T.D.S."/>
            <person name="Dobson A.D.W."/>
            <person name="Rama T."/>
        </authorList>
    </citation>
    <scope>NUCLEOTIDE SEQUENCE</scope>
    <source>
        <strain evidence="2">TRa018bII</strain>
    </source>
</reference>